<dbReference type="EnsemblProtists" id="Phyra82980">
    <property type="protein sequence ID" value="Phyra82980"/>
    <property type="gene ID" value="Phyra82980"/>
</dbReference>
<proteinExistence type="predicted"/>
<dbReference type="eggNOG" id="ENOG502RGNQ">
    <property type="taxonomic scope" value="Eukaryota"/>
</dbReference>
<reference evidence="2" key="1">
    <citation type="journal article" date="2006" name="Science">
        <title>Phytophthora genome sequences uncover evolutionary origins and mechanisms of pathogenesis.</title>
        <authorList>
            <person name="Tyler B.M."/>
            <person name="Tripathy S."/>
            <person name="Zhang X."/>
            <person name="Dehal P."/>
            <person name="Jiang R.H."/>
            <person name="Aerts A."/>
            <person name="Arredondo F.D."/>
            <person name="Baxter L."/>
            <person name="Bensasson D."/>
            <person name="Beynon J.L."/>
            <person name="Chapman J."/>
            <person name="Damasceno C.M."/>
            <person name="Dorrance A.E."/>
            <person name="Dou D."/>
            <person name="Dickerman A.W."/>
            <person name="Dubchak I.L."/>
            <person name="Garbelotto M."/>
            <person name="Gijzen M."/>
            <person name="Gordon S.G."/>
            <person name="Govers F."/>
            <person name="Grunwald N.J."/>
            <person name="Huang W."/>
            <person name="Ivors K.L."/>
            <person name="Jones R.W."/>
            <person name="Kamoun S."/>
            <person name="Krampis K."/>
            <person name="Lamour K.H."/>
            <person name="Lee M.K."/>
            <person name="McDonald W.H."/>
            <person name="Medina M."/>
            <person name="Meijer H.J."/>
            <person name="Nordberg E.K."/>
            <person name="Maclean D.J."/>
            <person name="Ospina-Giraldo M.D."/>
            <person name="Morris P.F."/>
            <person name="Phuntumart V."/>
            <person name="Putnam N.H."/>
            <person name="Rash S."/>
            <person name="Rose J.K."/>
            <person name="Sakihama Y."/>
            <person name="Salamov A.A."/>
            <person name="Savidor A."/>
            <person name="Scheuring C.F."/>
            <person name="Smith B.M."/>
            <person name="Sobral B.W."/>
            <person name="Terry A."/>
            <person name="Torto-Alalibo T.A."/>
            <person name="Win J."/>
            <person name="Xu Z."/>
            <person name="Zhang H."/>
            <person name="Grigoriev I.V."/>
            <person name="Rokhsar D.S."/>
            <person name="Boore J.L."/>
        </authorList>
    </citation>
    <scope>NUCLEOTIDE SEQUENCE [LARGE SCALE GENOMIC DNA]</scope>
    <source>
        <strain evidence="2">Pr102</strain>
    </source>
</reference>
<accession>H3GZ02</accession>
<dbReference type="HOGENOM" id="CLU_1117606_0_0_1"/>
<keyword evidence="2" id="KW-1185">Reference proteome</keyword>
<dbReference type="STRING" id="164328.H3GZ02"/>
<reference evidence="1" key="2">
    <citation type="submission" date="2015-06" db="UniProtKB">
        <authorList>
            <consortium name="EnsemblProtists"/>
        </authorList>
    </citation>
    <scope>IDENTIFICATION</scope>
    <source>
        <strain evidence="1">Pr102</strain>
    </source>
</reference>
<sequence>MSKKQPWRPRYALRLGLRPSARDEETGDVRTVECGFCAAFGREPPAEDAPKRLRARTANVATWSAPFRPDNVRTHHRAQHTDKWRAYSELQQQLCDAGDATAAEWQLKAFFETAIDQPTRKRPRVQQAAVTAEATRPKVAATQDNGSATGQKALLLEIATSEIVETLVDGFYVDDDRYTGAQKGLDVMQRVLVDDQQVMQKETDDRCKEKLVLTATKKHELVNVQQLLGIGLTFVQIRAAICGQLAADD</sequence>
<name>H3GZ02_PHYRM</name>
<protein>
    <submittedName>
        <fullName evidence="1">Uncharacterized protein</fullName>
    </submittedName>
</protein>
<dbReference type="EMBL" id="DS566078">
    <property type="status" value="NOT_ANNOTATED_CDS"/>
    <property type="molecule type" value="Genomic_DNA"/>
</dbReference>
<organism evidence="1 2">
    <name type="scientific">Phytophthora ramorum</name>
    <name type="common">Sudden oak death agent</name>
    <dbReference type="NCBI Taxonomy" id="164328"/>
    <lineage>
        <taxon>Eukaryota</taxon>
        <taxon>Sar</taxon>
        <taxon>Stramenopiles</taxon>
        <taxon>Oomycota</taxon>
        <taxon>Peronosporomycetes</taxon>
        <taxon>Peronosporales</taxon>
        <taxon>Peronosporaceae</taxon>
        <taxon>Phytophthora</taxon>
    </lineage>
</organism>
<dbReference type="Proteomes" id="UP000005238">
    <property type="component" value="Unassembled WGS sequence"/>
</dbReference>
<dbReference type="AlphaFoldDB" id="H3GZ02"/>
<dbReference type="InParanoid" id="H3GZ02"/>
<evidence type="ECO:0000313" key="2">
    <source>
        <dbReference type="Proteomes" id="UP000005238"/>
    </source>
</evidence>
<dbReference type="VEuPathDB" id="FungiDB:KRP22_3894"/>
<dbReference type="VEuPathDB" id="FungiDB:KRP23_12890"/>
<dbReference type="PANTHER" id="PTHR37067:SF3">
    <property type="entry name" value="PX DOMAIN-CONTAINING PROTEIN"/>
    <property type="match status" value="1"/>
</dbReference>
<evidence type="ECO:0000313" key="1">
    <source>
        <dbReference type="EnsemblProtists" id="Phyra82980"/>
    </source>
</evidence>
<dbReference type="PANTHER" id="PTHR37067">
    <property type="entry name" value="PX DOMAIN-CONTAINING PROTEIN"/>
    <property type="match status" value="1"/>
</dbReference>